<protein>
    <submittedName>
        <fullName evidence="1">Uncharacterized protein</fullName>
    </submittedName>
</protein>
<evidence type="ECO:0000313" key="1">
    <source>
        <dbReference type="EMBL" id="HIS83133.1"/>
    </source>
</evidence>
<dbReference type="EMBL" id="DVJO01000130">
    <property type="protein sequence ID" value="HIS83133.1"/>
    <property type="molecule type" value="Genomic_DNA"/>
</dbReference>
<comment type="caution">
    <text evidence="1">The sequence shown here is derived from an EMBL/GenBank/DDBJ whole genome shotgun (WGS) entry which is preliminary data.</text>
</comment>
<organism evidence="1 2">
    <name type="scientific">Candidatus Scatenecus faecavium</name>
    <dbReference type="NCBI Taxonomy" id="2840915"/>
    <lineage>
        <taxon>Bacteria</taxon>
        <taxon>Candidatus Scatenecus</taxon>
    </lineage>
</organism>
<name>A0A9D1FWB6_9BACT</name>
<reference evidence="1" key="1">
    <citation type="submission" date="2020-10" db="EMBL/GenBank/DDBJ databases">
        <authorList>
            <person name="Gilroy R."/>
        </authorList>
    </citation>
    <scope>NUCLEOTIDE SEQUENCE</scope>
    <source>
        <strain evidence="1">CHK152-2994</strain>
    </source>
</reference>
<evidence type="ECO:0000313" key="2">
    <source>
        <dbReference type="Proteomes" id="UP000824139"/>
    </source>
</evidence>
<proteinExistence type="predicted"/>
<accession>A0A9D1FWB6</accession>
<reference evidence="1" key="2">
    <citation type="journal article" date="2021" name="PeerJ">
        <title>Extensive microbial diversity within the chicken gut microbiome revealed by metagenomics and culture.</title>
        <authorList>
            <person name="Gilroy R."/>
            <person name="Ravi A."/>
            <person name="Getino M."/>
            <person name="Pursley I."/>
            <person name="Horton D.L."/>
            <person name="Alikhan N.F."/>
            <person name="Baker D."/>
            <person name="Gharbi K."/>
            <person name="Hall N."/>
            <person name="Watson M."/>
            <person name="Adriaenssens E.M."/>
            <person name="Foster-Nyarko E."/>
            <person name="Jarju S."/>
            <person name="Secka A."/>
            <person name="Antonio M."/>
            <person name="Oren A."/>
            <person name="Chaudhuri R.R."/>
            <person name="La Ragione R."/>
            <person name="Hildebrand F."/>
            <person name="Pallen M.J."/>
        </authorList>
    </citation>
    <scope>NUCLEOTIDE SEQUENCE</scope>
    <source>
        <strain evidence="1">CHK152-2994</strain>
    </source>
</reference>
<gene>
    <name evidence="1" type="ORF">IAD41_05970</name>
</gene>
<dbReference type="AlphaFoldDB" id="A0A9D1FWB6"/>
<sequence>MMKNLPKNVSYEVVLPKYQKLVMLKKAFMINKNEEVSEKTLLEKAKEHNLIELFLIGYLVDIVMNAPKEVKRQNDLLIESSNIPREYAKVKKQTEKMFKTNPKFMRYSGKICSDLDLMSQRNCAITNLTLFGLCPEIILKKSELEPTNVVMNFHILQEWLSEQRKVDFYLMSEIEKKAVLYLANGYSPKDLLEENFLGDEERTKSVLFEILPARCNVQSVCQVMAVMFMSNLDLVDINKSIAMLDEFSENEDF</sequence>
<dbReference type="Proteomes" id="UP000824139">
    <property type="component" value="Unassembled WGS sequence"/>
</dbReference>